<evidence type="ECO:0000313" key="2">
    <source>
        <dbReference type="Proteomes" id="UP001437256"/>
    </source>
</evidence>
<sequence>MSNKCAISSAKAFVESALAPFCTTFLLFNRMDHFLPFPHICCLYIDVSQASHVSSSSRSFGVHVLDALGSAPFKVLVLEGIQQGSLTLLERIVQLFPDLVGLTLTRVVVWPHQCGEYALRFQGFRRLRYFGWNFSSEGYDYRYSPATLDLFESSALVERAEYEICRGEGDDVRGDDSSVTRVFGCYCPSLELVMLEGQPMEPYVISRGTRYDGDVIAYRDDMGGGKDWNPDSVFHQGWKIVDSNEGLVKAVS</sequence>
<reference evidence="1 2" key="1">
    <citation type="submission" date="2024-05" db="EMBL/GenBank/DDBJ databases">
        <title>A draft genome resource for the thread blight pathogen Marasmius tenuissimus strain MS-2.</title>
        <authorList>
            <person name="Yulfo-Soto G.E."/>
            <person name="Baruah I.K."/>
            <person name="Amoako-Attah I."/>
            <person name="Bukari Y."/>
            <person name="Meinhardt L.W."/>
            <person name="Bailey B.A."/>
            <person name="Cohen S.P."/>
        </authorList>
    </citation>
    <scope>NUCLEOTIDE SEQUENCE [LARGE SCALE GENOMIC DNA]</scope>
    <source>
        <strain evidence="1 2">MS-2</strain>
    </source>
</reference>
<dbReference type="EMBL" id="JBBXMP010000101">
    <property type="protein sequence ID" value="KAL0062584.1"/>
    <property type="molecule type" value="Genomic_DNA"/>
</dbReference>
<accession>A0ABR2ZN21</accession>
<proteinExistence type="predicted"/>
<gene>
    <name evidence="1" type="ORF">AAF712_010518</name>
</gene>
<evidence type="ECO:0000313" key="1">
    <source>
        <dbReference type="EMBL" id="KAL0062584.1"/>
    </source>
</evidence>
<organism evidence="1 2">
    <name type="scientific">Marasmius tenuissimus</name>
    <dbReference type="NCBI Taxonomy" id="585030"/>
    <lineage>
        <taxon>Eukaryota</taxon>
        <taxon>Fungi</taxon>
        <taxon>Dikarya</taxon>
        <taxon>Basidiomycota</taxon>
        <taxon>Agaricomycotina</taxon>
        <taxon>Agaricomycetes</taxon>
        <taxon>Agaricomycetidae</taxon>
        <taxon>Agaricales</taxon>
        <taxon>Marasmiineae</taxon>
        <taxon>Marasmiaceae</taxon>
        <taxon>Marasmius</taxon>
    </lineage>
</organism>
<dbReference type="Proteomes" id="UP001437256">
    <property type="component" value="Unassembled WGS sequence"/>
</dbReference>
<protein>
    <submittedName>
        <fullName evidence="1">Uncharacterized protein</fullName>
    </submittedName>
</protein>
<name>A0ABR2ZN21_9AGAR</name>
<keyword evidence="2" id="KW-1185">Reference proteome</keyword>
<comment type="caution">
    <text evidence="1">The sequence shown here is derived from an EMBL/GenBank/DDBJ whole genome shotgun (WGS) entry which is preliminary data.</text>
</comment>